<feature type="signal peptide" evidence="2">
    <location>
        <begin position="1"/>
        <end position="21"/>
    </location>
</feature>
<dbReference type="Pfam" id="PF04076">
    <property type="entry name" value="BOF"/>
    <property type="match status" value="1"/>
</dbReference>
<comment type="caution">
    <text evidence="3">The sequence shown here is derived from an EMBL/GenBank/DDBJ whole genome shotgun (WGS) entry which is preliminary data.</text>
</comment>
<dbReference type="PATRIC" id="fig|286156.4.peg.4088"/>
<accession>A0A1C0U064</accession>
<proteinExistence type="predicted"/>
<reference evidence="3 4" key="1">
    <citation type="submission" date="2015-12" db="EMBL/GenBank/DDBJ databases">
        <title>Genome comparisons provide insights into the role of secondary metabolites in the pathogenic phase of the Photorhabdus life cycle.</title>
        <authorList>
            <person name="Tobias N.J."/>
            <person name="Mishra B."/>
            <person name="Gupta D.K."/>
            <person name="Thines M."/>
            <person name="Stinear T.P."/>
            <person name="Bode H.B."/>
        </authorList>
    </citation>
    <scope>NUCLEOTIDE SEQUENCE [LARGE SCALE GENOMIC DNA]</scope>
    <source>
        <strain evidence="3 4">PB68.1</strain>
    </source>
</reference>
<protein>
    <submittedName>
        <fullName evidence="3">Uncharacterized protein</fullName>
    </submittedName>
</protein>
<organism evidence="3 4">
    <name type="scientific">Photorhabdus australis subsp. thailandensis</name>
    <dbReference type="NCBI Taxonomy" id="2805096"/>
    <lineage>
        <taxon>Bacteria</taxon>
        <taxon>Pseudomonadati</taxon>
        <taxon>Pseudomonadota</taxon>
        <taxon>Gammaproteobacteria</taxon>
        <taxon>Enterobacterales</taxon>
        <taxon>Morganellaceae</taxon>
        <taxon>Photorhabdus</taxon>
    </lineage>
</organism>
<dbReference type="PANTHER" id="PTHR36571:SF1">
    <property type="entry name" value="PROTEIN YGIW"/>
    <property type="match status" value="1"/>
</dbReference>
<dbReference type="AlphaFoldDB" id="A0A1C0U064"/>
<evidence type="ECO:0000313" key="3">
    <source>
        <dbReference type="EMBL" id="OCQ51322.1"/>
    </source>
</evidence>
<dbReference type="Proteomes" id="UP000093476">
    <property type="component" value="Unassembled WGS sequence"/>
</dbReference>
<dbReference type="STRING" id="286156.Ppb6_03550"/>
<keyword evidence="4" id="KW-1185">Reference proteome</keyword>
<dbReference type="NCBIfam" id="TIGR00156">
    <property type="entry name" value="YgiW/YdeI family stress tolerance OB fold protein"/>
    <property type="match status" value="1"/>
</dbReference>
<dbReference type="RefSeq" id="WP_420848313.1">
    <property type="nucleotide sequence ID" value="NZ_CAWMQZ010000165.1"/>
</dbReference>
<evidence type="ECO:0000313" key="4">
    <source>
        <dbReference type="Proteomes" id="UP000093476"/>
    </source>
</evidence>
<dbReference type="InterPro" id="IPR016052">
    <property type="entry name" value="YgiW/YdeI"/>
</dbReference>
<evidence type="ECO:0000256" key="2">
    <source>
        <dbReference type="SAM" id="SignalP"/>
    </source>
</evidence>
<dbReference type="SUPFAM" id="SSF101756">
    <property type="entry name" value="Hypothetical protein YgiW"/>
    <property type="match status" value="1"/>
</dbReference>
<dbReference type="PANTHER" id="PTHR36571">
    <property type="entry name" value="PROTEIN YGIW"/>
    <property type="match status" value="1"/>
</dbReference>
<dbReference type="EMBL" id="LOMY01000165">
    <property type="protein sequence ID" value="OCQ51322.1"/>
    <property type="molecule type" value="Genomic_DNA"/>
</dbReference>
<feature type="chain" id="PRO_5008646625" evidence="2">
    <location>
        <begin position="22"/>
        <end position="139"/>
    </location>
</feature>
<dbReference type="NCBIfam" id="NF033674">
    <property type="entry name" value="stress_OB_fold"/>
    <property type="match status" value="1"/>
</dbReference>
<sequence precursor="true">MMKKTFVTAALIALFSAPLMAQISHIQSGGFSGPNATQPQTQTAPLGGFVDNNVKISTTEQVKNMWDDSWVVLEGNIESRIRGDHFIFRDNSGIIEVEIDHKYWNGQTITPQDKVRLEGEIDKEWSSITVDVKKVTKLH</sequence>
<keyword evidence="1 2" id="KW-0732">Signal</keyword>
<dbReference type="Gene3D" id="2.40.50.200">
    <property type="entry name" value="Bacterial OB-fold"/>
    <property type="match status" value="1"/>
</dbReference>
<evidence type="ECO:0000256" key="1">
    <source>
        <dbReference type="ARBA" id="ARBA00022729"/>
    </source>
</evidence>
<name>A0A1C0U064_9GAMM</name>
<dbReference type="InterPro" id="IPR005220">
    <property type="entry name" value="CarO-like"/>
</dbReference>
<gene>
    <name evidence="3" type="ORF">Ppb6_03550</name>
</gene>
<dbReference type="InterPro" id="IPR036700">
    <property type="entry name" value="BOBF_sf"/>
</dbReference>